<proteinExistence type="predicted"/>
<reference evidence="1" key="1">
    <citation type="submission" date="2014-09" db="EMBL/GenBank/DDBJ databases">
        <authorList>
            <person name="Magalhaes I.L.F."/>
            <person name="Oliveira U."/>
            <person name="Santos F.R."/>
            <person name="Vidigal T.H.D.A."/>
            <person name="Brescovit A.D."/>
            <person name="Santos A.J."/>
        </authorList>
    </citation>
    <scope>NUCLEOTIDE SEQUENCE</scope>
    <source>
        <tissue evidence="1">Shoot tissue taken approximately 20 cm above the soil surface</tissue>
    </source>
</reference>
<sequence>MMGCMDMNQGTCTVERQLVCHHISSCTSKKGRLLLYLTASPLHADVHIAKIPTVIKTGGTNFQV</sequence>
<name>A0A0A9CY07_ARUDO</name>
<protein>
    <submittedName>
        <fullName evidence="1">Uncharacterized protein</fullName>
    </submittedName>
</protein>
<dbReference type="EMBL" id="GBRH01219615">
    <property type="protein sequence ID" value="JAD78280.1"/>
    <property type="molecule type" value="Transcribed_RNA"/>
</dbReference>
<organism evidence="1">
    <name type="scientific">Arundo donax</name>
    <name type="common">Giant reed</name>
    <name type="synonym">Donax arundinaceus</name>
    <dbReference type="NCBI Taxonomy" id="35708"/>
    <lineage>
        <taxon>Eukaryota</taxon>
        <taxon>Viridiplantae</taxon>
        <taxon>Streptophyta</taxon>
        <taxon>Embryophyta</taxon>
        <taxon>Tracheophyta</taxon>
        <taxon>Spermatophyta</taxon>
        <taxon>Magnoliopsida</taxon>
        <taxon>Liliopsida</taxon>
        <taxon>Poales</taxon>
        <taxon>Poaceae</taxon>
        <taxon>PACMAD clade</taxon>
        <taxon>Arundinoideae</taxon>
        <taxon>Arundineae</taxon>
        <taxon>Arundo</taxon>
    </lineage>
</organism>
<evidence type="ECO:0000313" key="1">
    <source>
        <dbReference type="EMBL" id="JAD78280.1"/>
    </source>
</evidence>
<dbReference type="AlphaFoldDB" id="A0A0A9CY07"/>
<reference evidence="1" key="2">
    <citation type="journal article" date="2015" name="Data Brief">
        <title>Shoot transcriptome of the giant reed, Arundo donax.</title>
        <authorList>
            <person name="Barrero R.A."/>
            <person name="Guerrero F.D."/>
            <person name="Moolhuijzen P."/>
            <person name="Goolsby J.A."/>
            <person name="Tidwell J."/>
            <person name="Bellgard S.E."/>
            <person name="Bellgard M.I."/>
        </authorList>
    </citation>
    <scope>NUCLEOTIDE SEQUENCE</scope>
    <source>
        <tissue evidence="1">Shoot tissue taken approximately 20 cm above the soil surface</tissue>
    </source>
</reference>
<accession>A0A0A9CY07</accession>